<evidence type="ECO:0000256" key="2">
    <source>
        <dbReference type="SAM" id="SignalP"/>
    </source>
</evidence>
<proteinExistence type="predicted"/>
<evidence type="ECO:0000256" key="1">
    <source>
        <dbReference type="SAM" id="MobiDB-lite"/>
    </source>
</evidence>
<protein>
    <submittedName>
        <fullName evidence="4">Methanol dehydrogenase</fullName>
    </submittedName>
</protein>
<feature type="domain" description="TPM" evidence="3">
    <location>
        <begin position="43"/>
        <end position="165"/>
    </location>
</feature>
<reference evidence="4 5" key="1">
    <citation type="submission" date="2016-03" db="EMBL/GenBank/DDBJ databases">
        <title>Draft genome sequence of Gluconobacter cerinus strain CECT 9110.</title>
        <authorList>
            <person name="Sainz F."/>
            <person name="Mas A."/>
            <person name="Torija M.J."/>
        </authorList>
    </citation>
    <scope>NUCLEOTIDE SEQUENCE [LARGE SCALE GENOMIC DNA]</scope>
    <source>
        <strain evidence="4 5">CECT 9110</strain>
    </source>
</reference>
<comment type="caution">
    <text evidence="4">The sequence shown here is derived from an EMBL/GenBank/DDBJ whole genome shotgun (WGS) entry which is preliminary data.</text>
</comment>
<keyword evidence="2" id="KW-0732">Signal</keyword>
<dbReference type="EMBL" id="LUTU01000005">
    <property type="protein sequence ID" value="OAJ68284.1"/>
    <property type="molecule type" value="Genomic_DNA"/>
</dbReference>
<evidence type="ECO:0000313" key="4">
    <source>
        <dbReference type="EMBL" id="OAJ68284.1"/>
    </source>
</evidence>
<feature type="signal peptide" evidence="2">
    <location>
        <begin position="1"/>
        <end position="35"/>
    </location>
</feature>
<gene>
    <name evidence="4" type="ORF">A0123_00988</name>
</gene>
<dbReference type="Gene3D" id="3.10.310.50">
    <property type="match status" value="1"/>
</dbReference>
<dbReference type="Proteomes" id="UP000077786">
    <property type="component" value="Unassembled WGS sequence"/>
</dbReference>
<dbReference type="RefSeq" id="WP_064273882.1">
    <property type="nucleotide sequence ID" value="NZ_LUTU01000005.1"/>
</dbReference>
<feature type="compositionally biased region" description="Gly residues" evidence="1">
    <location>
        <begin position="267"/>
        <end position="281"/>
    </location>
</feature>
<accession>A0A1B6VM45</accession>
<dbReference type="AlphaFoldDB" id="A0A1B6VM45"/>
<dbReference type="InterPro" id="IPR007621">
    <property type="entry name" value="TPM_dom"/>
</dbReference>
<organism evidence="4 5">
    <name type="scientific">Gluconobacter cerinus</name>
    <dbReference type="NCBI Taxonomy" id="38307"/>
    <lineage>
        <taxon>Bacteria</taxon>
        <taxon>Pseudomonadati</taxon>
        <taxon>Pseudomonadota</taxon>
        <taxon>Alphaproteobacteria</taxon>
        <taxon>Acetobacterales</taxon>
        <taxon>Acetobacteraceae</taxon>
        <taxon>Gluconobacter</taxon>
    </lineage>
</organism>
<dbReference type="PANTHER" id="PTHR30373:SF2">
    <property type="entry name" value="UPF0603 PROTEIN YGCG"/>
    <property type="match status" value="1"/>
</dbReference>
<sequence>MNVPTVSRPLLTRTLHLVLAVTALLCLSLTGPAGAATPLTELVTDPHQSLSEQEQDQLVQKLTDLRQTLPSHPHILIVLPGHVDDIDQYANETFHASGIGQKGQDNGLLIVLDIPDNQARIEVGYGFEGDLTDLQTFNILHAAQPDLKAGHYAAALNGMLDSIADILRKSETQVHEEQATSDTDFNINGFDLALGVGGMVLFALGSGFTVRAQRRAAQGLPLSIFDRFLISIPWDVILSLLINILSAASRNNANSSGGDKKKNSYKSGGGDSGGGGAKDSW</sequence>
<dbReference type="PATRIC" id="fig|38307.3.peg.1019"/>
<evidence type="ECO:0000313" key="5">
    <source>
        <dbReference type="Proteomes" id="UP000077786"/>
    </source>
</evidence>
<dbReference type="OrthoDB" id="9810918at2"/>
<feature type="chain" id="PRO_5008590141" evidence="2">
    <location>
        <begin position="36"/>
        <end position="281"/>
    </location>
</feature>
<name>A0A1B6VM45_9PROT</name>
<evidence type="ECO:0000259" key="3">
    <source>
        <dbReference type="Pfam" id="PF04536"/>
    </source>
</evidence>
<feature type="region of interest" description="Disordered" evidence="1">
    <location>
        <begin position="252"/>
        <end position="281"/>
    </location>
</feature>
<dbReference type="PANTHER" id="PTHR30373">
    <property type="entry name" value="UPF0603 PROTEIN YGCG"/>
    <property type="match status" value="1"/>
</dbReference>
<dbReference type="Pfam" id="PF04536">
    <property type="entry name" value="TPM_phosphatase"/>
    <property type="match status" value="1"/>
</dbReference>